<dbReference type="AlphaFoldDB" id="A0A1J5HIV6"/>
<sequence length="365" mass="42985">MLSKKMRILYHIPSPETVYAARFIYEGYRDAFLDLGHKFIPLTSSNNLKKTLEKYKPDIFISALNDYYLKFLDLDLIKSYRKKGMVYFNQIGLWNLKVNQFGGQSIKSRKDYCALITKGLAGDIFFNYFQPDDPEMDGFTKTTGFPFYTVLLAANTKQYFYEKDQTLTSDISFVGSLLPDKKEFVKKHLLPLMKKYDVNVYGSDWSLKDKLLGYVQKAGQYFNIEPLKKLRRLKLSVDSERKIYSSSRISLNIHENHQRQNGKDFNERTFKIIACRGFEICDNVKVIRKYFSEKELIIAKNTQDWFEKIEYYLKNPQKRTPIIKAGYQKIIKYHTYKNRVEQLIAIARNHLHNQRGITTATNNLK</sequence>
<dbReference type="Pfam" id="PF13524">
    <property type="entry name" value="Glyco_trans_1_2"/>
    <property type="match status" value="1"/>
</dbReference>
<reference evidence="2 3" key="1">
    <citation type="journal article" date="2016" name="Environ. Microbiol.">
        <title>Genomic resolution of a cold subsurface aquifer community provides metabolic insights for novel microbes adapted to high CO concentrations.</title>
        <authorList>
            <person name="Probst A.J."/>
            <person name="Castelle C.J."/>
            <person name="Singh A."/>
            <person name="Brown C.T."/>
            <person name="Anantharaman K."/>
            <person name="Sharon I."/>
            <person name="Hug L.A."/>
            <person name="Burstein D."/>
            <person name="Emerson J.B."/>
            <person name="Thomas B.C."/>
            <person name="Banfield J.F."/>
        </authorList>
    </citation>
    <scope>NUCLEOTIDE SEQUENCE [LARGE SCALE GENOMIC DNA]</scope>
    <source>
        <strain evidence="2">CG2_30_33_16</strain>
    </source>
</reference>
<dbReference type="InterPro" id="IPR055259">
    <property type="entry name" value="YkvP/CgeB_Glyco_trans-like"/>
</dbReference>
<evidence type="ECO:0000313" key="2">
    <source>
        <dbReference type="EMBL" id="OIP84371.1"/>
    </source>
</evidence>
<proteinExistence type="predicted"/>
<gene>
    <name evidence="2" type="ORF">AUK04_02480</name>
</gene>
<dbReference type="EMBL" id="MNZM01000058">
    <property type="protein sequence ID" value="OIP84371.1"/>
    <property type="molecule type" value="Genomic_DNA"/>
</dbReference>
<name>A0A1J5HIV6_9BACT</name>
<dbReference type="Proteomes" id="UP000183758">
    <property type="component" value="Unassembled WGS sequence"/>
</dbReference>
<protein>
    <recommendedName>
        <fullName evidence="1">Spore protein YkvP/CgeB glycosyl transferase-like domain-containing protein</fullName>
    </recommendedName>
</protein>
<comment type="caution">
    <text evidence="2">The sequence shown here is derived from an EMBL/GenBank/DDBJ whole genome shotgun (WGS) entry which is preliminary data.</text>
</comment>
<organism evidence="2 3">
    <name type="scientific">Candidatus Roizmanbacteria bacterium CG2_30_33_16</name>
    <dbReference type="NCBI Taxonomy" id="1805340"/>
    <lineage>
        <taxon>Bacteria</taxon>
        <taxon>Candidatus Roizmaniibacteriota</taxon>
    </lineage>
</organism>
<evidence type="ECO:0000259" key="1">
    <source>
        <dbReference type="Pfam" id="PF13524"/>
    </source>
</evidence>
<feature type="domain" description="Spore protein YkvP/CgeB glycosyl transferase-like" evidence="1">
    <location>
        <begin position="193"/>
        <end position="344"/>
    </location>
</feature>
<accession>A0A1J5HIV6</accession>
<evidence type="ECO:0000313" key="3">
    <source>
        <dbReference type="Proteomes" id="UP000183758"/>
    </source>
</evidence>